<keyword evidence="7 13" id="KW-0479">Metal-binding</keyword>
<organism evidence="15 16">
    <name type="scientific">Guyanagaster necrorhizus</name>
    <dbReference type="NCBI Taxonomy" id="856835"/>
    <lineage>
        <taxon>Eukaryota</taxon>
        <taxon>Fungi</taxon>
        <taxon>Dikarya</taxon>
        <taxon>Basidiomycota</taxon>
        <taxon>Agaricomycotina</taxon>
        <taxon>Agaricomycetes</taxon>
        <taxon>Agaricomycetidae</taxon>
        <taxon>Agaricales</taxon>
        <taxon>Marasmiineae</taxon>
        <taxon>Physalacriaceae</taxon>
        <taxon>Guyanagaster</taxon>
    </lineage>
</organism>
<evidence type="ECO:0000256" key="4">
    <source>
        <dbReference type="ARBA" id="ARBA00010617"/>
    </source>
</evidence>
<evidence type="ECO:0000256" key="6">
    <source>
        <dbReference type="ARBA" id="ARBA00022692"/>
    </source>
</evidence>
<dbReference type="PRINTS" id="PR00385">
    <property type="entry name" value="P450"/>
</dbReference>
<keyword evidence="12" id="KW-0472">Membrane</keyword>
<evidence type="ECO:0000256" key="12">
    <source>
        <dbReference type="ARBA" id="ARBA00023136"/>
    </source>
</evidence>
<dbReference type="InterPro" id="IPR017972">
    <property type="entry name" value="Cyt_P450_CS"/>
</dbReference>
<evidence type="ECO:0000256" key="3">
    <source>
        <dbReference type="ARBA" id="ARBA00004721"/>
    </source>
</evidence>
<dbReference type="InterPro" id="IPR002401">
    <property type="entry name" value="Cyt_P450_E_grp-I"/>
</dbReference>
<dbReference type="InterPro" id="IPR050121">
    <property type="entry name" value="Cytochrome_P450_monoxygenase"/>
</dbReference>
<evidence type="ECO:0000256" key="7">
    <source>
        <dbReference type="ARBA" id="ARBA00022723"/>
    </source>
</evidence>
<dbReference type="InterPro" id="IPR001128">
    <property type="entry name" value="Cyt_P450"/>
</dbReference>
<evidence type="ECO:0000256" key="13">
    <source>
        <dbReference type="PIRSR" id="PIRSR602401-1"/>
    </source>
</evidence>
<dbReference type="PRINTS" id="PR00463">
    <property type="entry name" value="EP450I"/>
</dbReference>
<dbReference type="SUPFAM" id="SSF48264">
    <property type="entry name" value="Cytochrome P450"/>
    <property type="match status" value="1"/>
</dbReference>
<dbReference type="AlphaFoldDB" id="A0A9P8AP53"/>
<dbReference type="CDD" id="cd11069">
    <property type="entry name" value="CYP_FUM15-like"/>
    <property type="match status" value="1"/>
</dbReference>
<gene>
    <name evidence="15" type="ORF">BT62DRAFT_905726</name>
</gene>
<name>A0A9P8AP53_9AGAR</name>
<keyword evidence="8" id="KW-1133">Transmembrane helix</keyword>
<evidence type="ECO:0000256" key="14">
    <source>
        <dbReference type="RuleBase" id="RU000461"/>
    </source>
</evidence>
<dbReference type="PANTHER" id="PTHR24305">
    <property type="entry name" value="CYTOCHROME P450"/>
    <property type="match status" value="1"/>
</dbReference>
<evidence type="ECO:0000256" key="1">
    <source>
        <dbReference type="ARBA" id="ARBA00001971"/>
    </source>
</evidence>
<keyword evidence="16" id="KW-1185">Reference proteome</keyword>
<dbReference type="GO" id="GO:0016020">
    <property type="term" value="C:membrane"/>
    <property type="evidence" value="ECO:0007669"/>
    <property type="project" value="UniProtKB-SubCell"/>
</dbReference>
<feature type="binding site" description="axial binding residue" evidence="13">
    <location>
        <position position="478"/>
    </location>
    <ligand>
        <name>heme</name>
        <dbReference type="ChEBI" id="CHEBI:30413"/>
    </ligand>
    <ligandPart>
        <name>Fe</name>
        <dbReference type="ChEBI" id="CHEBI:18248"/>
    </ligandPart>
</feature>
<dbReference type="EMBL" id="MU250551">
    <property type="protein sequence ID" value="KAG7442446.1"/>
    <property type="molecule type" value="Genomic_DNA"/>
</dbReference>
<dbReference type="GO" id="GO:0004497">
    <property type="term" value="F:monooxygenase activity"/>
    <property type="evidence" value="ECO:0007669"/>
    <property type="project" value="UniProtKB-KW"/>
</dbReference>
<dbReference type="InterPro" id="IPR036396">
    <property type="entry name" value="Cyt_P450_sf"/>
</dbReference>
<evidence type="ECO:0000256" key="10">
    <source>
        <dbReference type="ARBA" id="ARBA00023004"/>
    </source>
</evidence>
<keyword evidence="6" id="KW-0812">Transmembrane</keyword>
<dbReference type="RefSeq" id="XP_043035946.1">
    <property type="nucleotide sequence ID" value="XM_043183608.1"/>
</dbReference>
<comment type="subcellular location">
    <subcellularLocation>
        <location evidence="2">Membrane</location>
    </subcellularLocation>
</comment>
<comment type="similarity">
    <text evidence="4 14">Belongs to the cytochrome P450 family.</text>
</comment>
<dbReference type="GO" id="GO:0005506">
    <property type="term" value="F:iron ion binding"/>
    <property type="evidence" value="ECO:0007669"/>
    <property type="project" value="InterPro"/>
</dbReference>
<dbReference type="GO" id="GO:0020037">
    <property type="term" value="F:heme binding"/>
    <property type="evidence" value="ECO:0007669"/>
    <property type="project" value="InterPro"/>
</dbReference>
<evidence type="ECO:0000313" key="15">
    <source>
        <dbReference type="EMBL" id="KAG7442446.1"/>
    </source>
</evidence>
<evidence type="ECO:0000256" key="2">
    <source>
        <dbReference type="ARBA" id="ARBA00004370"/>
    </source>
</evidence>
<comment type="cofactor">
    <cofactor evidence="1 13">
        <name>heme</name>
        <dbReference type="ChEBI" id="CHEBI:30413"/>
    </cofactor>
</comment>
<evidence type="ECO:0000256" key="9">
    <source>
        <dbReference type="ARBA" id="ARBA00023002"/>
    </source>
</evidence>
<dbReference type="Proteomes" id="UP000812287">
    <property type="component" value="Unassembled WGS sequence"/>
</dbReference>
<keyword evidence="11 14" id="KW-0503">Monooxygenase</keyword>
<dbReference type="GeneID" id="66105905"/>
<accession>A0A9P8AP53</accession>
<keyword evidence="10 13" id="KW-0408">Iron</keyword>
<evidence type="ECO:0000313" key="16">
    <source>
        <dbReference type="Proteomes" id="UP000812287"/>
    </source>
</evidence>
<keyword evidence="5 13" id="KW-0349">Heme</keyword>
<keyword evidence="9 14" id="KW-0560">Oxidoreductase</keyword>
<protein>
    <submittedName>
        <fullName evidence="15">Cytochrome P450</fullName>
    </submittedName>
</protein>
<dbReference type="OrthoDB" id="1470350at2759"/>
<evidence type="ECO:0000256" key="5">
    <source>
        <dbReference type="ARBA" id="ARBA00022617"/>
    </source>
</evidence>
<evidence type="ECO:0000256" key="11">
    <source>
        <dbReference type="ARBA" id="ARBA00023033"/>
    </source>
</evidence>
<comment type="pathway">
    <text evidence="3">Secondary metabolite biosynthesis; terpenoid biosynthesis.</text>
</comment>
<proteinExistence type="inferred from homology"/>
<dbReference type="PROSITE" id="PS00086">
    <property type="entry name" value="CYTOCHROME_P450"/>
    <property type="match status" value="1"/>
</dbReference>
<reference evidence="15" key="1">
    <citation type="submission" date="2020-11" db="EMBL/GenBank/DDBJ databases">
        <title>Adaptations for nitrogen fixation in a non-lichenized fungal sporocarp promotes dispersal by wood-feeding termites.</title>
        <authorList>
            <consortium name="DOE Joint Genome Institute"/>
            <person name="Koch R.A."/>
            <person name="Yoon G."/>
            <person name="Arayal U."/>
            <person name="Lail K."/>
            <person name="Amirebrahimi M."/>
            <person name="Labutti K."/>
            <person name="Lipzen A."/>
            <person name="Riley R."/>
            <person name="Barry K."/>
            <person name="Henrissat B."/>
            <person name="Grigoriev I.V."/>
            <person name="Herr J.R."/>
            <person name="Aime M.C."/>
        </authorList>
    </citation>
    <scope>NUCLEOTIDE SEQUENCE</scope>
    <source>
        <strain evidence="15">MCA 3950</strain>
    </source>
</reference>
<comment type="caution">
    <text evidence="15">The sequence shown here is derived from an EMBL/GenBank/DDBJ whole genome shotgun (WGS) entry which is preliminary data.</text>
</comment>
<dbReference type="GO" id="GO:0016705">
    <property type="term" value="F:oxidoreductase activity, acting on paired donors, with incorporation or reduction of molecular oxygen"/>
    <property type="evidence" value="ECO:0007669"/>
    <property type="project" value="InterPro"/>
</dbReference>
<dbReference type="Gene3D" id="1.10.630.10">
    <property type="entry name" value="Cytochrome P450"/>
    <property type="match status" value="1"/>
</dbReference>
<dbReference type="Pfam" id="PF00067">
    <property type="entry name" value="p450"/>
    <property type="match status" value="1"/>
</dbReference>
<evidence type="ECO:0000256" key="8">
    <source>
        <dbReference type="ARBA" id="ARBA00022989"/>
    </source>
</evidence>
<dbReference type="PANTHER" id="PTHR24305:SF166">
    <property type="entry name" value="CYTOCHROME P450 12A4, MITOCHONDRIAL-RELATED"/>
    <property type="match status" value="1"/>
</dbReference>
<sequence>MLIIDVLPLLLVALTLVYVLYRRFTRVSISDIPGPESNSFLFGNITELLQAQAGEVDFKWQKMYGDVVRVRAPLGEDRLLISDPKATQYVYHTASYAFPKPQSRRQISGLMFGRGVGNVDGEDHIRQRKVMNPAFGFPEAKSYIPIFSSCAEKMVQKWIDLIADDNGQSTVIEVTNWLSRATLDAIGEAAFDYQFDALDEPNSPLVKAYSNVFFDVFGIPSNSGVLYMTIMDYLPSIVVSFILNHFPAGRMAHAAMTKDLSTELSKQLIAEKSKEALSGGGNRDLMSLLIKAHNSSDPKAQLKLDELLAEVNVIILAGHETTSNTIAFMLTELCKNLEIQDKLRAEIRSAEARLHERGETRFGLADFDSMPYMLAVLKETLRFHPVAYNIFRVAGEDDVLPLSSPITTVSGKVLHELPIPKGMQIMSSVAACNRNTEMYGEDAHVFNPDRWLRDPPKQKVALGVYAGLFTFSGGPRSCIGWRFAYVSCLQAVIVAIMSKFEFAFVEGHGPERIRRESCFAMTPTSEGEVERGSRLPLRVKLASRNE</sequence>